<evidence type="ECO:0000256" key="3">
    <source>
        <dbReference type="ARBA" id="ARBA00022806"/>
    </source>
</evidence>
<gene>
    <name evidence="6" type="primary">sle_17970</name>
</gene>
<dbReference type="InterPro" id="IPR027417">
    <property type="entry name" value="P-loop_NTPase"/>
</dbReference>
<sequence length="100" mass="11154">MHAESATGAWQRYRYRHIVVDEAQDLAAAHWKMLRAMVAPGPDDIFLVGDTHQRIYDNRVTLGSLGVHIRGRSAKLTLSYRTTREPSPLLGDLPTAAGTR</sequence>
<dbReference type="SUPFAM" id="SSF52540">
    <property type="entry name" value="P-loop containing nucleoside triphosphate hydrolases"/>
    <property type="match status" value="1"/>
</dbReference>
<dbReference type="InterPro" id="IPR014016">
    <property type="entry name" value="UvrD-like_ATP-bd"/>
</dbReference>
<evidence type="ECO:0000256" key="4">
    <source>
        <dbReference type="ARBA" id="ARBA00022840"/>
    </source>
</evidence>
<evidence type="ECO:0000256" key="1">
    <source>
        <dbReference type="ARBA" id="ARBA00022741"/>
    </source>
</evidence>
<dbReference type="GO" id="GO:0000725">
    <property type="term" value="P:recombinational repair"/>
    <property type="evidence" value="ECO:0007669"/>
    <property type="project" value="TreeGrafter"/>
</dbReference>
<dbReference type="GO" id="GO:0005524">
    <property type="term" value="F:ATP binding"/>
    <property type="evidence" value="ECO:0007669"/>
    <property type="project" value="UniProtKB-KW"/>
</dbReference>
<dbReference type="Proteomes" id="UP000035016">
    <property type="component" value="Chromosome Chromosome"/>
</dbReference>
<evidence type="ECO:0000259" key="5">
    <source>
        <dbReference type="Pfam" id="PF00580"/>
    </source>
</evidence>
<dbReference type="KEGG" id="sle:sle_17970"/>
<dbReference type="EMBL" id="LN831790">
    <property type="protein sequence ID" value="CQR61259.1"/>
    <property type="molecule type" value="Genomic_DNA"/>
</dbReference>
<dbReference type="GO" id="GO:0043138">
    <property type="term" value="F:3'-5' DNA helicase activity"/>
    <property type="evidence" value="ECO:0007669"/>
    <property type="project" value="TreeGrafter"/>
</dbReference>
<dbReference type="AlphaFoldDB" id="A0A0F7VMQ0"/>
<evidence type="ECO:0000313" key="7">
    <source>
        <dbReference type="Proteomes" id="UP000035016"/>
    </source>
</evidence>
<dbReference type="Pfam" id="PF00580">
    <property type="entry name" value="UvrD-helicase"/>
    <property type="match status" value="1"/>
</dbReference>
<name>A0A0F7VMQ0_STRLW</name>
<dbReference type="GO" id="GO:0003677">
    <property type="term" value="F:DNA binding"/>
    <property type="evidence" value="ECO:0007669"/>
    <property type="project" value="InterPro"/>
</dbReference>
<keyword evidence="3 6" id="KW-0347">Helicase</keyword>
<evidence type="ECO:0000256" key="2">
    <source>
        <dbReference type="ARBA" id="ARBA00022801"/>
    </source>
</evidence>
<dbReference type="Gene3D" id="3.40.50.300">
    <property type="entry name" value="P-loop containing nucleotide triphosphate hydrolases"/>
    <property type="match status" value="1"/>
</dbReference>
<dbReference type="InterPro" id="IPR000212">
    <property type="entry name" value="DNA_helicase_UvrD/REP"/>
</dbReference>
<feature type="domain" description="UvrD-like helicase ATP-binding" evidence="5">
    <location>
        <begin position="12"/>
        <end position="59"/>
    </location>
</feature>
<keyword evidence="4" id="KW-0067">ATP-binding</keyword>
<reference evidence="6 7" key="1">
    <citation type="submission" date="2015-02" db="EMBL/GenBank/DDBJ databases">
        <authorList>
            <person name="Gomez-Escribano P.J."/>
        </authorList>
    </citation>
    <scope>NUCLEOTIDE SEQUENCE [LARGE SCALE GENOMIC DNA]</scope>
    <source>
        <strain evidence="7">C34 (DSM 42122 / NRRL B-24963)</strain>
    </source>
</reference>
<organism evidence="6 7">
    <name type="scientific">Streptomyces leeuwenhoekii</name>
    <dbReference type="NCBI Taxonomy" id="1437453"/>
    <lineage>
        <taxon>Bacteria</taxon>
        <taxon>Bacillati</taxon>
        <taxon>Actinomycetota</taxon>
        <taxon>Actinomycetes</taxon>
        <taxon>Kitasatosporales</taxon>
        <taxon>Streptomycetaceae</taxon>
        <taxon>Streptomyces</taxon>
    </lineage>
</organism>
<accession>A0A0F7VMQ0</accession>
<protein>
    <submittedName>
        <fullName evidence="6">UvrD/REP Helicase</fullName>
    </submittedName>
</protein>
<dbReference type="GO" id="GO:0005829">
    <property type="term" value="C:cytosol"/>
    <property type="evidence" value="ECO:0007669"/>
    <property type="project" value="TreeGrafter"/>
</dbReference>
<dbReference type="PANTHER" id="PTHR11070:SF45">
    <property type="entry name" value="DNA 3'-5' HELICASE"/>
    <property type="match status" value="1"/>
</dbReference>
<keyword evidence="1" id="KW-0547">Nucleotide-binding</keyword>
<dbReference type="GO" id="GO:0016787">
    <property type="term" value="F:hydrolase activity"/>
    <property type="evidence" value="ECO:0007669"/>
    <property type="project" value="UniProtKB-KW"/>
</dbReference>
<dbReference type="PANTHER" id="PTHR11070">
    <property type="entry name" value="UVRD / RECB / PCRA DNA HELICASE FAMILY MEMBER"/>
    <property type="match status" value="1"/>
</dbReference>
<evidence type="ECO:0000313" key="6">
    <source>
        <dbReference type="EMBL" id="CQR61259.1"/>
    </source>
</evidence>
<proteinExistence type="predicted"/>
<keyword evidence="2" id="KW-0378">Hydrolase</keyword>